<protein>
    <submittedName>
        <fullName evidence="2">Uncharacterized protein</fullName>
    </submittedName>
</protein>
<organism evidence="2 3">
    <name type="scientific">Symbiodinium natans</name>
    <dbReference type="NCBI Taxonomy" id="878477"/>
    <lineage>
        <taxon>Eukaryota</taxon>
        <taxon>Sar</taxon>
        <taxon>Alveolata</taxon>
        <taxon>Dinophyceae</taxon>
        <taxon>Suessiales</taxon>
        <taxon>Symbiodiniaceae</taxon>
        <taxon>Symbiodinium</taxon>
    </lineage>
</organism>
<keyword evidence="3" id="KW-1185">Reference proteome</keyword>
<evidence type="ECO:0000313" key="2">
    <source>
        <dbReference type="EMBL" id="CAE7203698.1"/>
    </source>
</evidence>
<evidence type="ECO:0000256" key="1">
    <source>
        <dbReference type="SAM" id="Phobius"/>
    </source>
</evidence>
<dbReference type="EMBL" id="CAJNDS010000413">
    <property type="protein sequence ID" value="CAE7203698.1"/>
    <property type="molecule type" value="Genomic_DNA"/>
</dbReference>
<gene>
    <name evidence="2" type="ORF">SNAT2548_LOCUS6277</name>
</gene>
<feature type="transmembrane region" description="Helical" evidence="1">
    <location>
        <begin position="191"/>
        <end position="214"/>
    </location>
</feature>
<sequence length="240" mass="26606">MHLNGTTWRCVCKALFKIEPPRDSVAVPCWFMVGFRILWAALLDVGFGLGPFLQPKSEGSSLHRFWELERLGRLDHVGLCTSEWRDFKGSIYFDDGALTQYGEVPQTTAVDISECFSEPQLPECGSRGLCGFMVGMEQLMPEVTWNRESMDMFHDVLQEAAERFAGNLTAQSPLLSLANPKQAIASLGARLPLFVLLLFLFMPFGAISAILVALCRRGPQNALHEGRPFVDSPSSSDSSD</sequence>
<keyword evidence="1" id="KW-1133">Transmembrane helix</keyword>
<keyword evidence="1" id="KW-0812">Transmembrane</keyword>
<comment type="caution">
    <text evidence="2">The sequence shown here is derived from an EMBL/GenBank/DDBJ whole genome shotgun (WGS) entry which is preliminary data.</text>
</comment>
<proteinExistence type="predicted"/>
<dbReference type="Proteomes" id="UP000604046">
    <property type="component" value="Unassembled WGS sequence"/>
</dbReference>
<accession>A0A812JDD7</accession>
<reference evidence="2" key="1">
    <citation type="submission" date="2021-02" db="EMBL/GenBank/DDBJ databases">
        <authorList>
            <person name="Dougan E. K."/>
            <person name="Rhodes N."/>
            <person name="Thang M."/>
            <person name="Chan C."/>
        </authorList>
    </citation>
    <scope>NUCLEOTIDE SEQUENCE</scope>
</reference>
<keyword evidence="1" id="KW-0472">Membrane</keyword>
<dbReference type="AlphaFoldDB" id="A0A812JDD7"/>
<evidence type="ECO:0000313" key="3">
    <source>
        <dbReference type="Proteomes" id="UP000604046"/>
    </source>
</evidence>
<name>A0A812JDD7_9DINO</name>